<reference evidence="3" key="1">
    <citation type="journal article" date="2019" name="Int. J. Syst. Evol. Microbiol.">
        <title>The Global Catalogue of Microorganisms (GCM) 10K type strain sequencing project: providing services to taxonomists for standard genome sequencing and annotation.</title>
        <authorList>
            <consortium name="The Broad Institute Genomics Platform"/>
            <consortium name="The Broad Institute Genome Sequencing Center for Infectious Disease"/>
            <person name="Wu L."/>
            <person name="Ma J."/>
        </authorList>
    </citation>
    <scope>NUCLEOTIDE SEQUENCE [LARGE SCALE GENOMIC DNA]</scope>
    <source>
        <strain evidence="3">CGMCC 1.12702</strain>
    </source>
</reference>
<accession>A0ABW4TSH2</accession>
<proteinExistence type="predicted"/>
<dbReference type="Proteomes" id="UP001597400">
    <property type="component" value="Unassembled WGS sequence"/>
</dbReference>
<organism evidence="2 3">
    <name type="scientific">Sphingomonas arantia</name>
    <dbReference type="NCBI Taxonomy" id="1460676"/>
    <lineage>
        <taxon>Bacteria</taxon>
        <taxon>Pseudomonadati</taxon>
        <taxon>Pseudomonadota</taxon>
        <taxon>Alphaproteobacteria</taxon>
        <taxon>Sphingomonadales</taxon>
        <taxon>Sphingomonadaceae</taxon>
        <taxon>Sphingomonas</taxon>
    </lineage>
</organism>
<evidence type="ECO:0000313" key="2">
    <source>
        <dbReference type="EMBL" id="MFD1949622.1"/>
    </source>
</evidence>
<sequence>MNGSRSVRGFILALLCYAGVRTAILWTPDLRPAPIVTVAAARTVPQTRRDAATPTLLVAQPARVAPTLLLAVSEVRPAQPWRLAIARPLTNATASAAASRAVPTPAGQASTSDRPEAPAEPASLPSQAPLGLARANTPPTSQWSGYAYIFHRADRAGTATLAPAGQIGGSQAAARLAYRLDNTPIAIAARIATPLRDTRQAEVAAGLDLLPLPNLRLSVERRIAIGRDGRDAFAAYAAGGLYRAIGPRLELDGYAQAGIVGAQRRDLFGDGAVRIHHRTAIGAATDLRLGAGAWGAAQPGAARLDIGPRIAVTTRTARLPVTLAVEGRLRVAGRARPGNGIALTLASDF</sequence>
<comment type="caution">
    <text evidence="2">The sequence shown here is derived from an EMBL/GenBank/DDBJ whole genome shotgun (WGS) entry which is preliminary data.</text>
</comment>
<keyword evidence="3" id="KW-1185">Reference proteome</keyword>
<evidence type="ECO:0000256" key="1">
    <source>
        <dbReference type="SAM" id="MobiDB-lite"/>
    </source>
</evidence>
<protein>
    <submittedName>
        <fullName evidence="2">Uncharacterized protein</fullName>
    </submittedName>
</protein>
<evidence type="ECO:0000313" key="3">
    <source>
        <dbReference type="Proteomes" id="UP001597400"/>
    </source>
</evidence>
<dbReference type="RefSeq" id="WP_380927197.1">
    <property type="nucleotide sequence ID" value="NZ_JBHUGS010000001.1"/>
</dbReference>
<feature type="region of interest" description="Disordered" evidence="1">
    <location>
        <begin position="96"/>
        <end position="136"/>
    </location>
</feature>
<dbReference type="EMBL" id="JBHUGS010000001">
    <property type="protein sequence ID" value="MFD1949622.1"/>
    <property type="molecule type" value="Genomic_DNA"/>
</dbReference>
<feature type="compositionally biased region" description="Low complexity" evidence="1">
    <location>
        <begin position="96"/>
        <end position="106"/>
    </location>
</feature>
<name>A0ABW4TSH2_9SPHN</name>
<gene>
    <name evidence="2" type="ORF">ACFSGX_02425</name>
</gene>
<feature type="compositionally biased region" description="Low complexity" evidence="1">
    <location>
        <begin position="119"/>
        <end position="130"/>
    </location>
</feature>